<comment type="caution">
    <text evidence="1">The sequence shown here is derived from an EMBL/GenBank/DDBJ whole genome shotgun (WGS) entry which is preliminary data.</text>
</comment>
<protein>
    <recommendedName>
        <fullName evidence="3">ESX-1 secretion-associated protein</fullName>
    </recommendedName>
</protein>
<dbReference type="EMBL" id="JBHUCM010000019">
    <property type="protein sequence ID" value="MFD1540624.1"/>
    <property type="molecule type" value="Genomic_DNA"/>
</dbReference>
<sequence length="94" mass="9191">MKYHRDALDGCGTAAKDASGAFAEVAGSVSGAAIDQAAFGGLANAGALAAAVSALKDAAGTTSRTLGDHLLAVERALDAVERTFTGADGAAVRR</sequence>
<proteinExistence type="predicted"/>
<evidence type="ECO:0008006" key="3">
    <source>
        <dbReference type="Google" id="ProtNLM"/>
    </source>
</evidence>
<dbReference type="Proteomes" id="UP001597097">
    <property type="component" value="Unassembled WGS sequence"/>
</dbReference>
<name>A0ABW4GE27_9ACTN</name>
<keyword evidence="2" id="KW-1185">Reference proteome</keyword>
<reference evidence="2" key="1">
    <citation type="journal article" date="2019" name="Int. J. Syst. Evol. Microbiol.">
        <title>The Global Catalogue of Microorganisms (GCM) 10K type strain sequencing project: providing services to taxonomists for standard genome sequencing and annotation.</title>
        <authorList>
            <consortium name="The Broad Institute Genomics Platform"/>
            <consortium name="The Broad Institute Genome Sequencing Center for Infectious Disease"/>
            <person name="Wu L."/>
            <person name="Ma J."/>
        </authorList>
    </citation>
    <scope>NUCLEOTIDE SEQUENCE [LARGE SCALE GENOMIC DNA]</scope>
    <source>
        <strain evidence="2">CGMCC 1.15399</strain>
    </source>
</reference>
<evidence type="ECO:0000313" key="2">
    <source>
        <dbReference type="Proteomes" id="UP001597097"/>
    </source>
</evidence>
<evidence type="ECO:0000313" key="1">
    <source>
        <dbReference type="EMBL" id="MFD1540624.1"/>
    </source>
</evidence>
<accession>A0ABW4GE27</accession>
<dbReference type="RefSeq" id="WP_219527059.1">
    <property type="nucleotide sequence ID" value="NZ_JAHKRM010000001.1"/>
</dbReference>
<organism evidence="1 2">
    <name type="scientific">Nonomuraea guangzhouensis</name>
    <dbReference type="NCBI Taxonomy" id="1291555"/>
    <lineage>
        <taxon>Bacteria</taxon>
        <taxon>Bacillati</taxon>
        <taxon>Actinomycetota</taxon>
        <taxon>Actinomycetes</taxon>
        <taxon>Streptosporangiales</taxon>
        <taxon>Streptosporangiaceae</taxon>
        <taxon>Nonomuraea</taxon>
    </lineage>
</organism>
<gene>
    <name evidence="1" type="ORF">ACFSJ0_26455</name>
</gene>